<dbReference type="InterPro" id="IPR036947">
    <property type="entry name" value="POLO_box_dom_sf"/>
</dbReference>
<dbReference type="GO" id="GO:0000922">
    <property type="term" value="C:spindle pole"/>
    <property type="evidence" value="ECO:0007669"/>
    <property type="project" value="TreeGrafter"/>
</dbReference>
<feature type="domain" description="POLO box" evidence="12">
    <location>
        <begin position="484"/>
        <end position="559"/>
    </location>
</feature>
<dbReference type="InterPro" id="IPR033701">
    <property type="entry name" value="POLO_box_1"/>
</dbReference>
<name>A0A177BDF5_9BILA</name>
<evidence type="ECO:0000259" key="12">
    <source>
        <dbReference type="PROSITE" id="PS50078"/>
    </source>
</evidence>
<dbReference type="FunFam" id="1.10.510.10:FF:000571">
    <property type="entry name" value="Maternal embryonic leucine zipper kinase"/>
    <property type="match status" value="1"/>
</dbReference>
<dbReference type="Gene3D" id="3.30.1120.30">
    <property type="entry name" value="POLO box domain"/>
    <property type="match status" value="2"/>
</dbReference>
<keyword evidence="6 9" id="KW-0067">ATP-binding</keyword>
<evidence type="ECO:0000256" key="10">
    <source>
        <dbReference type="RuleBase" id="RU361162"/>
    </source>
</evidence>
<comment type="catalytic activity">
    <reaction evidence="7 10">
        <text>L-threonyl-[protein] + ATP = O-phospho-L-threonyl-[protein] + ADP + H(+)</text>
        <dbReference type="Rhea" id="RHEA:46608"/>
        <dbReference type="Rhea" id="RHEA-COMP:11060"/>
        <dbReference type="Rhea" id="RHEA-COMP:11605"/>
        <dbReference type="ChEBI" id="CHEBI:15378"/>
        <dbReference type="ChEBI" id="CHEBI:30013"/>
        <dbReference type="ChEBI" id="CHEBI:30616"/>
        <dbReference type="ChEBI" id="CHEBI:61977"/>
        <dbReference type="ChEBI" id="CHEBI:456216"/>
        <dbReference type="EC" id="2.7.11.21"/>
    </reaction>
</comment>
<dbReference type="SUPFAM" id="SSF56112">
    <property type="entry name" value="Protein kinase-like (PK-like)"/>
    <property type="match status" value="1"/>
</dbReference>
<dbReference type="InterPro" id="IPR033695">
    <property type="entry name" value="POLO_box_2"/>
</dbReference>
<dbReference type="EMBL" id="LWCA01000027">
    <property type="protein sequence ID" value="OAF71743.1"/>
    <property type="molecule type" value="Genomic_DNA"/>
</dbReference>
<evidence type="ECO:0000313" key="13">
    <source>
        <dbReference type="EMBL" id="OAF71743.1"/>
    </source>
</evidence>
<feature type="binding site" evidence="9">
    <location>
        <position position="140"/>
    </location>
    <ligand>
        <name>ATP</name>
        <dbReference type="ChEBI" id="CHEBI:30616"/>
    </ligand>
</feature>
<dbReference type="Proteomes" id="UP000078046">
    <property type="component" value="Unassembled WGS sequence"/>
</dbReference>
<dbReference type="AlphaFoldDB" id="A0A177BDF5"/>
<gene>
    <name evidence="13" type="ORF">A3Q56_00492</name>
</gene>
<dbReference type="PROSITE" id="PS00107">
    <property type="entry name" value="PROTEIN_KINASE_ATP"/>
    <property type="match status" value="1"/>
</dbReference>
<feature type="domain" description="POLO box" evidence="12">
    <location>
        <begin position="586"/>
        <end position="675"/>
    </location>
</feature>
<dbReference type="InterPro" id="IPR008271">
    <property type="entry name" value="Ser/Thr_kinase_AS"/>
</dbReference>
<evidence type="ECO:0000256" key="6">
    <source>
        <dbReference type="ARBA" id="ARBA00022840"/>
    </source>
</evidence>
<dbReference type="GO" id="GO:0005813">
    <property type="term" value="C:centrosome"/>
    <property type="evidence" value="ECO:0007669"/>
    <property type="project" value="TreeGrafter"/>
</dbReference>
<dbReference type="GO" id="GO:0007052">
    <property type="term" value="P:mitotic spindle organization"/>
    <property type="evidence" value="ECO:0007669"/>
    <property type="project" value="TreeGrafter"/>
</dbReference>
<dbReference type="Pfam" id="PF00069">
    <property type="entry name" value="Pkinase"/>
    <property type="match status" value="1"/>
</dbReference>
<dbReference type="OrthoDB" id="408964at2759"/>
<dbReference type="CDD" id="cd13118">
    <property type="entry name" value="POLO_box_1"/>
    <property type="match status" value="1"/>
</dbReference>
<keyword evidence="1 10" id="KW-0723">Serine/threonine-protein kinase</keyword>
<dbReference type="InterPro" id="IPR011009">
    <property type="entry name" value="Kinase-like_dom_sf"/>
</dbReference>
<dbReference type="Gene3D" id="1.10.510.10">
    <property type="entry name" value="Transferase(Phosphotransferase) domain 1"/>
    <property type="match status" value="1"/>
</dbReference>
<sequence length="684" mass="79452">MSFVKNVIPMYTHGKKSELDYDSERSTSKNESKHDFISTNKHEPCMNYEDYKKIGFGETNKCRQGPNFESLDDVNYSLNVNKFSKPFPEKFFPMIEIYNPNSGVKYKVGNLLGKGGFARCHIIYHMETGQKFACKIIPKKNVKTSVQLRKIKNEINLHNNLCHRHVVTFHSYFEDYQYFYIVLELCTEKSLYHLLRSKQYLDETESKYYIRQIISGCRYIHSNLVIHRDLKLANMLLNSENQIKIADFGLATKMTSENEIKWSVCGTPNYIAPECLLKKGHNTQADVWSIGCILYAMLVGKPPFETNSLKETYHRITSNKYKIPSRISPEAASLIKKLLHPNQMKRPTLEKILLEPFFTTCNNVKPLIPTLVHSHCDVRLTSEKNIKKKNSRRYSSESGFVSISDSNKNSFSIETKNKNQIFQSKSTKNLESKNKSIKITDGNVLTTQNNLLNLHKRLQLLFKNLKIINQVYSENDKKTKNIIYISKWVDYSNRYGFGYELNNGIIGVRFNDKTSMIQSCRDGTLKIKLVNGKNVISDFKDANHSKYRLVHFFKKYMNENLLSEEGKLNFSYFPSTSIPSPHEPVYLINWKRTKQYIIFVLSDNTLQINFLSDKTKLFIIPLANDFSIVMITRSKSNKNPTVNFYRLMKLQYMGCNIKLANCLQYVKSYLNENLKTNDDGTSLQ</sequence>
<evidence type="ECO:0000313" key="14">
    <source>
        <dbReference type="Proteomes" id="UP000078046"/>
    </source>
</evidence>
<dbReference type="InterPro" id="IPR017441">
    <property type="entry name" value="Protein_kinase_ATP_BS"/>
</dbReference>
<evidence type="ECO:0000256" key="2">
    <source>
        <dbReference type="ARBA" id="ARBA00022679"/>
    </source>
</evidence>
<evidence type="ECO:0000259" key="11">
    <source>
        <dbReference type="PROSITE" id="PS50011"/>
    </source>
</evidence>
<evidence type="ECO:0000256" key="3">
    <source>
        <dbReference type="ARBA" id="ARBA00022737"/>
    </source>
</evidence>
<accession>A0A177BDF5</accession>
<dbReference type="GO" id="GO:0005524">
    <property type="term" value="F:ATP binding"/>
    <property type="evidence" value="ECO:0007669"/>
    <property type="project" value="UniProtKB-UniRule"/>
</dbReference>
<keyword evidence="2 10" id="KW-0808">Transferase</keyword>
<dbReference type="GO" id="GO:0000776">
    <property type="term" value="C:kinetochore"/>
    <property type="evidence" value="ECO:0007669"/>
    <property type="project" value="TreeGrafter"/>
</dbReference>
<evidence type="ECO:0000256" key="9">
    <source>
        <dbReference type="PROSITE-ProRule" id="PRU10141"/>
    </source>
</evidence>
<evidence type="ECO:0000256" key="8">
    <source>
        <dbReference type="ARBA" id="ARBA00048347"/>
    </source>
</evidence>
<dbReference type="GO" id="GO:0004674">
    <property type="term" value="F:protein serine/threonine kinase activity"/>
    <property type="evidence" value="ECO:0007669"/>
    <property type="project" value="UniProtKB-KW"/>
</dbReference>
<evidence type="ECO:0000256" key="1">
    <source>
        <dbReference type="ARBA" id="ARBA00022527"/>
    </source>
</evidence>
<dbReference type="Gene3D" id="3.30.200.20">
    <property type="entry name" value="Phosphorylase Kinase, domain 1"/>
    <property type="match status" value="1"/>
</dbReference>
<protein>
    <recommendedName>
        <fullName evidence="10">Serine/threonine-protein kinase PLK</fullName>
        <ecNumber evidence="10">2.7.11.21</ecNumber>
    </recommendedName>
    <alternativeName>
        <fullName evidence="10">Polo-like kinase</fullName>
    </alternativeName>
</protein>
<reference evidence="13 14" key="1">
    <citation type="submission" date="2016-04" db="EMBL/GenBank/DDBJ databases">
        <title>The genome of Intoshia linei affirms orthonectids as highly simplified spiralians.</title>
        <authorList>
            <person name="Mikhailov K.V."/>
            <person name="Slusarev G.S."/>
            <person name="Nikitin M.A."/>
            <person name="Logacheva M.D."/>
            <person name="Penin A."/>
            <person name="Aleoshin V."/>
            <person name="Panchin Y.V."/>
        </authorList>
    </citation>
    <scope>NUCLEOTIDE SEQUENCE [LARGE SCALE GENOMIC DNA]</scope>
    <source>
        <strain evidence="13">Intl2013</strain>
        <tissue evidence="13">Whole animal</tissue>
    </source>
</reference>
<keyword evidence="14" id="KW-1185">Reference proteome</keyword>
<comment type="similarity">
    <text evidence="10">Belongs to the protein kinase superfamily. Ser/Thr protein kinase family. CDC5/Polo subfamily.</text>
</comment>
<dbReference type="GO" id="GO:0106310">
    <property type="term" value="F:protein serine kinase activity"/>
    <property type="evidence" value="ECO:0007669"/>
    <property type="project" value="RHEA"/>
</dbReference>
<dbReference type="PROSITE" id="PS00108">
    <property type="entry name" value="PROTEIN_KINASE_ST"/>
    <property type="match status" value="1"/>
</dbReference>
<keyword evidence="5 10" id="KW-0418">Kinase</keyword>
<dbReference type="PROSITE" id="PS50011">
    <property type="entry name" value="PROTEIN_KINASE_DOM"/>
    <property type="match status" value="1"/>
</dbReference>
<dbReference type="PANTHER" id="PTHR24345:SF0">
    <property type="entry name" value="CELL CYCLE SERINE_THREONINE-PROTEIN KINASE CDC5_MSD2"/>
    <property type="match status" value="1"/>
</dbReference>
<evidence type="ECO:0000256" key="4">
    <source>
        <dbReference type="ARBA" id="ARBA00022741"/>
    </source>
</evidence>
<dbReference type="Pfam" id="PF00659">
    <property type="entry name" value="POLO_box"/>
    <property type="match status" value="2"/>
</dbReference>
<dbReference type="GO" id="GO:0005737">
    <property type="term" value="C:cytoplasm"/>
    <property type="evidence" value="ECO:0007669"/>
    <property type="project" value="TreeGrafter"/>
</dbReference>
<dbReference type="CDD" id="cd13117">
    <property type="entry name" value="POLO_box_2"/>
    <property type="match status" value="1"/>
</dbReference>
<dbReference type="SMART" id="SM00220">
    <property type="entry name" value="S_TKc"/>
    <property type="match status" value="1"/>
</dbReference>
<dbReference type="PROSITE" id="PS50078">
    <property type="entry name" value="POLO_BOX"/>
    <property type="match status" value="2"/>
</dbReference>
<dbReference type="InterPro" id="IPR000959">
    <property type="entry name" value="POLO_box_dom"/>
</dbReference>
<dbReference type="GO" id="GO:0005634">
    <property type="term" value="C:nucleus"/>
    <property type="evidence" value="ECO:0007669"/>
    <property type="project" value="TreeGrafter"/>
</dbReference>
<comment type="catalytic activity">
    <reaction evidence="8">
        <text>L-seryl-[protein] + ATP = O-phospho-L-seryl-[protein] + ADP + H(+)</text>
        <dbReference type="Rhea" id="RHEA:17989"/>
        <dbReference type="Rhea" id="RHEA-COMP:9863"/>
        <dbReference type="Rhea" id="RHEA-COMP:11604"/>
        <dbReference type="ChEBI" id="CHEBI:15378"/>
        <dbReference type="ChEBI" id="CHEBI:29999"/>
        <dbReference type="ChEBI" id="CHEBI:30616"/>
        <dbReference type="ChEBI" id="CHEBI:83421"/>
        <dbReference type="ChEBI" id="CHEBI:456216"/>
        <dbReference type="EC" id="2.7.11.21"/>
    </reaction>
</comment>
<keyword evidence="3" id="KW-0677">Repeat</keyword>
<feature type="domain" description="Protein kinase" evidence="11">
    <location>
        <begin position="106"/>
        <end position="358"/>
    </location>
</feature>
<evidence type="ECO:0000256" key="5">
    <source>
        <dbReference type="ARBA" id="ARBA00022777"/>
    </source>
</evidence>
<keyword evidence="4 9" id="KW-0547">Nucleotide-binding</keyword>
<dbReference type="InterPro" id="IPR000719">
    <property type="entry name" value="Prot_kinase_dom"/>
</dbReference>
<organism evidence="13 14">
    <name type="scientific">Intoshia linei</name>
    <dbReference type="NCBI Taxonomy" id="1819745"/>
    <lineage>
        <taxon>Eukaryota</taxon>
        <taxon>Metazoa</taxon>
        <taxon>Spiralia</taxon>
        <taxon>Lophotrochozoa</taxon>
        <taxon>Mesozoa</taxon>
        <taxon>Orthonectida</taxon>
        <taxon>Rhopaluridae</taxon>
        <taxon>Intoshia</taxon>
    </lineage>
</organism>
<evidence type="ECO:0000256" key="7">
    <source>
        <dbReference type="ARBA" id="ARBA00047802"/>
    </source>
</evidence>
<dbReference type="PANTHER" id="PTHR24345">
    <property type="entry name" value="SERINE/THREONINE-PROTEIN KINASE PLK"/>
    <property type="match status" value="1"/>
</dbReference>
<dbReference type="SUPFAM" id="SSF82615">
    <property type="entry name" value="Polo-box domain"/>
    <property type="match status" value="2"/>
</dbReference>
<comment type="caution">
    <text evidence="13">The sequence shown here is derived from an EMBL/GenBank/DDBJ whole genome shotgun (WGS) entry which is preliminary data.</text>
</comment>
<dbReference type="EC" id="2.7.11.21" evidence="10"/>
<proteinExistence type="inferred from homology"/>
<dbReference type="FunFam" id="3.30.200.20:FF:000042">
    <property type="entry name" value="Aurora kinase A"/>
    <property type="match status" value="1"/>
</dbReference>